<evidence type="ECO:0000313" key="1">
    <source>
        <dbReference type="EMBL" id="EQB47448.1"/>
    </source>
</evidence>
<dbReference type="Proteomes" id="UP000015530">
    <property type="component" value="Unassembled WGS sequence"/>
</dbReference>
<name>T0K3W6_COLGC</name>
<dbReference type="HOGENOM" id="CLU_3320004_0_0_1"/>
<protein>
    <submittedName>
        <fullName evidence="1">Uncharacterized protein</fullName>
    </submittedName>
</protein>
<sequence length="39" mass="4615">MAWPRDIGEMNPHVYNPSQLFAQSMIYEPLVSYQKNETE</sequence>
<gene>
    <name evidence="1" type="ORF">CGLO_13404</name>
</gene>
<dbReference type="EMBL" id="AMYD01002964">
    <property type="protein sequence ID" value="EQB47448.1"/>
    <property type="molecule type" value="Genomic_DNA"/>
</dbReference>
<dbReference type="Gene3D" id="3.40.190.10">
    <property type="entry name" value="Periplasmic binding protein-like II"/>
    <property type="match status" value="1"/>
</dbReference>
<comment type="caution">
    <text evidence="1">The sequence shown here is derived from an EMBL/GenBank/DDBJ whole genome shotgun (WGS) entry which is preliminary data.</text>
</comment>
<evidence type="ECO:0000313" key="2">
    <source>
        <dbReference type="Proteomes" id="UP000015530"/>
    </source>
</evidence>
<accession>T0K3W6</accession>
<proteinExistence type="predicted"/>
<dbReference type="AlphaFoldDB" id="T0K3W6"/>
<organism evidence="1 2">
    <name type="scientific">Colletotrichum gloeosporioides (strain Cg-14)</name>
    <name type="common">Anthracnose fungus</name>
    <name type="synonym">Glomerella cingulata</name>
    <dbReference type="NCBI Taxonomy" id="1237896"/>
    <lineage>
        <taxon>Eukaryota</taxon>
        <taxon>Fungi</taxon>
        <taxon>Dikarya</taxon>
        <taxon>Ascomycota</taxon>
        <taxon>Pezizomycotina</taxon>
        <taxon>Sordariomycetes</taxon>
        <taxon>Hypocreomycetidae</taxon>
        <taxon>Glomerellales</taxon>
        <taxon>Glomerellaceae</taxon>
        <taxon>Colletotrichum</taxon>
        <taxon>Colletotrichum gloeosporioides species complex</taxon>
    </lineage>
</organism>
<reference evidence="2" key="1">
    <citation type="journal article" date="2013" name="Mol. Plant Microbe Interact.">
        <title>Global aspects of pacC regulation of pathogenicity genes in Colletotrichum gloeosporioides as revealed by transcriptome analysis.</title>
        <authorList>
            <person name="Alkan N."/>
            <person name="Meng X."/>
            <person name="Friedlander G."/>
            <person name="Reuveni E."/>
            <person name="Sukno S."/>
            <person name="Sherman A."/>
            <person name="Thon M."/>
            <person name="Fluhr R."/>
            <person name="Prusky D."/>
        </authorList>
    </citation>
    <scope>NUCLEOTIDE SEQUENCE [LARGE SCALE GENOMIC DNA]</scope>
    <source>
        <strain evidence="2">Cg-14</strain>
    </source>
</reference>